<keyword evidence="3" id="KW-1185">Reference proteome</keyword>
<evidence type="ECO:0000313" key="2">
    <source>
        <dbReference type="EMBL" id="AAU10923.1"/>
    </source>
</evidence>
<keyword evidence="1" id="KW-0472">Membrane</keyword>
<keyword evidence="1" id="KW-1133">Transmembrane helix</keyword>
<keyword evidence="1" id="KW-0812">Transmembrane</keyword>
<proteinExistence type="predicted"/>
<organism evidence="2 3">
    <name type="scientific">lymphocystis disease virus-China</name>
    <dbReference type="NCBI Taxonomy" id="256729"/>
    <lineage>
        <taxon>Viruses</taxon>
        <taxon>Varidnaviria</taxon>
        <taxon>Bamfordvirae</taxon>
        <taxon>Nucleocytoviricota</taxon>
        <taxon>Megaviricetes</taxon>
        <taxon>Pimascovirales</taxon>
        <taxon>Pimascovirales incertae sedis</taxon>
        <taxon>Iridoviridae</taxon>
        <taxon>Alphairidovirinae</taxon>
        <taxon>Lymphocystivirus</taxon>
        <taxon>Lymphocystivirus paralichthys1</taxon>
        <taxon>Lymphocystis disease virus 2</taxon>
    </lineage>
</organism>
<reference evidence="2 3" key="1">
    <citation type="journal article" date="2004" name="J. Virol.">
        <title>Complete genome sequence of lymphocystis disease virus isolated from China.</title>
        <authorList>
            <person name="Zhang Q.Y."/>
            <person name="Xiao F."/>
            <person name="Xie J."/>
            <person name="Li Z.Q."/>
            <person name="Gui J.F."/>
        </authorList>
    </citation>
    <scope>NUCLEOTIDE SEQUENCE [LARGE SCALE GENOMIC DNA]</scope>
</reference>
<dbReference type="RefSeq" id="YP_073584.1">
    <property type="nucleotide sequence ID" value="NC_005902.1"/>
</dbReference>
<dbReference type="KEGG" id="vg:2978971"/>
<feature type="transmembrane region" description="Helical" evidence="1">
    <location>
        <begin position="12"/>
        <end position="40"/>
    </location>
</feature>
<sequence>MKSMIIKKFGHINFIYFLFGVKYCFNTEAIYSLAALYIAYVLKSIYPLTLRIIDDALCVNDVLRVKELIHILIYTLFLKS</sequence>
<evidence type="ECO:0000313" key="3">
    <source>
        <dbReference type="Proteomes" id="UP000106699"/>
    </source>
</evidence>
<dbReference type="GeneID" id="2978971"/>
<dbReference type="EMBL" id="AY380826">
    <property type="protein sequence ID" value="AAU10923.1"/>
    <property type="molecule type" value="Genomic_DNA"/>
</dbReference>
<accession>Q678D4</accession>
<dbReference type="Proteomes" id="UP000106699">
    <property type="component" value="Segment"/>
</dbReference>
<name>Q678D4_9VIRU</name>
<evidence type="ECO:0000256" key="1">
    <source>
        <dbReference type="SAM" id="Phobius"/>
    </source>
</evidence>
<protein>
    <submittedName>
        <fullName evidence="2">Uncharacterized protein</fullName>
    </submittedName>
</protein>